<dbReference type="PROSITE" id="PS00606">
    <property type="entry name" value="KS3_1"/>
    <property type="match status" value="2"/>
</dbReference>
<dbReference type="NCBIfam" id="NF003417">
    <property type="entry name" value="PRK04813.1"/>
    <property type="match status" value="3"/>
</dbReference>
<dbReference type="InterPro" id="IPR001227">
    <property type="entry name" value="Ac_transferase_dom_sf"/>
</dbReference>
<evidence type="ECO:0000259" key="7">
    <source>
        <dbReference type="PROSITE" id="PS50075"/>
    </source>
</evidence>
<sequence>MTSPIDPIVTARRREHAEMNLVPMSSSQLGMSFDAQLREPSDYHVALHLRMEQVAPERFAGAVRRVMAAQPALRSAVRNVRGGVSYAVVPAHDVETPFTSHDLRGRADAQDAFDAIVAETRDAPFTLDTAPLFRVVHARFDDEDQAAFVCHHLVADGLSVSYLVEQVMSLALGDDELTGDVEEDAGFAVYQEKQTRPPGERKAARNQEFWEASLARQQAPDLSHWFEAGTDEVVGREVRVPLAAGLAAALRSCARDAEVSEYTVYLGVFGLLLARYAHTDDVAVSIPFTDRPALEMEHSIGCFIRTLPVHVDAAPTATLRELLGRLGKEVLGTWKHLDHPVPRMLADHPALARVFDVTFIHDNFAYPDGVRGAVRQDPVAFPGTFTVIVEQVDGATELVFQYKEPVLTEQKVRRFAARYVSLLRQLPAALDEPAASIRESSPVHDTALLAQLSQTHFADWTPTSLGDLFLSRTTADPAAIAWSDASREYSNAWAHDAAVVVQRRLLDVTGGAKKRVAVLLPRGAELLAGVFGTALAGCAYVPLSAGTPAARLAQIFEDADIAVVLTTSDADAAFPADVTRVDLDTIDEFTALRDDERAEIAAQPAEVDVSPDDVLYVEYTSGSTGVPKGVVITHANVQNTALDLERRFPLRPHDVYLLKTAFTFDIFGTEVYGWLVGAGRLHILPPGHEGDVLAVIDAIRTAGVTHVNFTPTMLRLLVAAAEPDDRAAALASLRYLFSGGEALTADIVERFFACPLTCSLENVYGPTEATMWATHSTITSADTERIAPIGTPLNDYRIYVVAGSGTLCGVDLPGELCIAGAGVGAGYLNRDELTAAQFVENPFFDEDSDPAHMRRMYRTGDLGYLREDGRFAFVGRIDRQVKIGGVRMELGEIEQALLRTEGVVEAAVVIDDDVVPPRLAGFYTTRGAAGAAGERTGGELTMADVRAALARVLEPQMVPSVLVALEELPTSTAGKLNRRALREQLTAMHQEAAADGAAAQPAPGRTAAPANAGAEDARAPLGQPAGGSTAPGRSAVTERVASLWRTVLGTSTLDPRASFFEQGGNSLSLMSLQLELKEEFGREIRITDLLKHTTVEAHAGLLADLDEPAHPERAEPAGPAEPAPAAPPAAAAPAQAAPGAPAPAAATRDVAIIGIGIQVPGASDVHEFWSNLRRGAEGITFYDDDELRALGVPESDIAAPEYVRAAGRLDGVGGFDHTLFGIPPAEAGDTSPQLRLLYETFWQACEDAGYDPTALPGRVGVFAGGNDDFAWYQDKVIGADRYGDAYQNFTLATNHFLSTRLSYQFDLTGPSMSALTGCSTSLLTVHLAVQSLRLGECDLAVAGGVTIELPNDGGYHYADGMMFSPDGHCRPFDAAAAGTMFSNGAALLLLKPVDAALRDGDQVYGVIKGSAVGNDGRRKLSYTAPSEDGQYETTRAAYESSGIDPASVTYVEAHGTGTLLGDPIEVASLTRAFEGVPPGEILLGSVKGNVGHTDSAAGSVGLSKVALSLRHRYVPGTRNYAEPNPNIDFGTTPFRVTSEGEPWRGHELRAGVNSFGVGGTNVHMIVEEAPRGGAAGPGTTQDNAYEVLQFSAAGPEALDRTADAVVRHVAQNEDVSLSDAARTLREGRAELGYRKAIVVSAAEPRDAGKWATRIASAPVLAAADTAGGAGGEAGDRARTALLFSGQGNQYHAMGRELYQSDGPSGVVFRRWMDRIIGHLADDEATEFRDVLYGAEADRRIHRTEWSQLALFGSQFAAAKVLEAFGVVPDVMVGHSIGELTAAALAGVWDLGDAVRLVRERGRLMQAQEPGVMIAALAPAAQVRDVIDGLDGVWLSLDNSAQRSVIGMRREALDDVVRHLDEAGVPGIPLQTSHAFHTPMMSDAAKAFEEAVADVPTRDPAVPIISNRTGALVGPGEMTDPAYWGDHITGEVRFAESLTTLLADGPLFGIELGPGPSLSTFAAHDPGKRPDHVFVTVLKHAAEKDADEACLLNALGTLWSAGLAVDWSHHTTGRRVSLPTYSFERHPHPVATTTRVASGTATASAAPPSPAASPGSAGEASTLRQPPPVLDTGDVLGAVRGAFVTVLGYADVAADADFFALGGDSLKATGLAAQLTSRLGVSATVADVFAAATPAALAERFGPALRAGAGDASSSDGHRLTAAPEQDDYPISPAQTRMYVAAQLDPATTVYNMASATWLDGTLDPDKLRTAVARLVARHEPLRTTFAPRDGEIRQRIAAPGTAGPLPLTFTRAAHTGQDAVDGLMDRFVRPFDLATGPLFRMEVVDGGTSGSLLLFDIHHIVADAVSAEIIARDLGELYAGDLEPLAVQYKDFVVHDAETRARGTSEAGAQLADSLRDAPSAELLVPDRPRGASRDRAAGRVRRHLDPARMRSVRALAEAHDATPFMVLLAAWGGTLARTAGCDDLVIGAPVTGRTLAETQEMVGMFVNMMPIRLRPEAETAFGDYLDASRGSVLEALKHQDVPFDRIVDELGLERIPGRHPLCDVSFDYHNIERHDVAIDGIAARELEVMPAGVGMDLVITCTETADGLAVELDYAAGLFDRATIERLAACFEALVSAVCQDESLPIGRIPLAAGGVAEALLGRLVAAPFTPVHDMIARRASESPDATAVVDGNGDRYTFAQLDGMANAQAARLIDAGLRLGERVALFTRRDVNLLVAQLAVLKAGGAYLPIDPQQPVTRQAQILADAAPRFAFAEPGLAAERGWPVAAGEIAGPPVRSPGNGSATSPIVFDLSRCTELTAPAPARPAVGPDHPVYAVYTSGSTGRPKGIEVKHRGVTNLWHDHAGRDIFTPGDVIISLADPTFDIFTFESLLPLASGAAVHMCPVDDQKDAAAIARRVEAYEVTHIQVPVSKMAALCGNRRFRAQLPALRVVVCGGEHFSENLLTLLLQESGARIFNMYGPTETTVTATVKEFAPGDDVTIGSAVSGAAVIAVGDDGTILPDGEPGELCIAGEGLAVGYIGDPERTAAAFTTLRELPGVRVYRTGDVGHRRPDGEIVLSGRLDHQVKVNGNRIELGEIEKTAMRAAGVEYAVVTASDGDLVLHYTTEGATGATSEGATSNGASGAAAAGTEGVSDRSAAILAEIEAALPAYMRPTRLRRLAEMPKLPNKKVDRKALAAAAASPDADPAADHAISRGGLAPTGQNGVVAEATHQEGVVAETGSDVLGVILAVWAEVLGRSVSAGDNFFDVGGNSYKLMLVNNRLVEELGQDIPLVRLFENPTPRALAEALGATSPGVRGGESAEAGSARSVATASTVSTATGSSVDAGSAAASRGAAASRAAAAVRVVEGRDAARDSSSYLAGPGAEPAGETGTIAAVDIAGMTAWAEQPDDAATQHPGRKIAVIGMAGVLPGAATVAEYWDNRFAGRDSISRFTRDELLAAGFDEATVDDPRYVNARGYVAADTFDADFFEYSAREAETMDPQMRLLHETAWHALEDAGYVPGEFPGDIALFAGSGTNFPWMAGFLRRKDDPIGAFEAMTMNEKDFLTTKVAYKLGLTGPAVNVQTACSTSLVAIHEAVSCLRQGAADMALAGGVALNFPRKEGYTWHEGMIFSADGVCRPFSQDADGTVGGQGAGVVLLKPLDAALADGDHVYAVIAGSATNNDGRAKVGYTAPSVRGQEQVIRTALSDASVNPDDVAYVETHGTGTRHGDPIEFQALSKVYGKSHPVALGAAKANVGHLDAAAGVAGFFGAVGVVNRGMVPPMANFTAMNPGIDPDGSIYVPTRATAPAGGVPLAAVSSFGIGGTNAHVILEPAPARPAPSDTDEGEWILPLSARTGTSLGRMRDALADFVGEGRPVRDVSATLARGRAEFAHRAAAIRAPGRPLTWIEPGAPALAIDASDGVRLTLPADLAEDPTPAGQAFVRALDRVLRVFEDGLRARVRETLYGGGTPDDLPIDRIAQFVVRTAIARLSGDASLRARGGDDRLLRIALGVASAEISSGEAMRHLRAGTAPERTRQAAPSVTTPVEAGGLVTPEVLRRVLASRWVRGGDVDRTLFCADGRRVPVPGYAFERRPFLSDIRWDELGGGPTAPDRQASAPAAEPAPAAGAVLAAEPAPARGPASVAVPAIADGPASVAEPARAAGAVVVATGLDHEAVREAWVEVLGSEPTDDADFLRSGGDSLTAVRFTALVEKATGVAITVGEMFADASYAAIRDLLAAKAPAAPPTERAVERSAASSAALAAASSAAPTAALSAPSSAAPSAGSAPPAPAGFVETPASPAQRRMYAVCALRDDDTAYNLALAYRVTGRLDVERLRDAFRQIVGRHEQLRTSFHLAADGTLVQRVLTEVPDVVRATTVTPADVETRLAAGPRPFDLAEAPLLRVEILSVDDDLHHLLLDMHHIVGDQTSLGIVADDLARALRGQAPAAAPLPYADHVSALARLEETGRLDADVEYFATGLRDDVPRLELPTDRTPPEAATLDGDRHAFTCTASRQAVTDLARECGGTPYMVFLAALTRVLGLYSGQREFLLGTAVSGRHVPGSEHTVGMFVNTLPLRVADLPERTVHDAVAAARDSAAAVLGHQNAPFEAVLARLGIQPAGDANPLFDVLFNYVSTGTEELELDGLRVEPLPHGRVKSRYALSVSVAERAGALDDFTVDVEYRTELFDDATIARLGTQLDQLLLAMTRDAGRQVADLPLETADERERRRAELTAAGPEITQSLLARIRDSFAEHEDLPALRWDGQEWSYAELDRLTDDLAGGLQDAGVRAGDFVLCLLERGPWQVFTRIALLKCGAIEVPLDPGLPADRVTGILEDSGAAVVLATEPEAREWPGAVVAHRPEDLTGAYAPPSDLTADSPLVMIYTSGTTGTPKGTLVTHGGVLSTCADNGYMDYTPGTRVLHLTGYTFDPSLLDIHSAFLAGATLVMGSHEHNMDMNLLADFLREERADAGILITAVFHLLMAERPEAVAGMSALYVGGEAMQPWAARRAFEVLGAGKLHNLYGPTEASVCTTYFRVDEYPDFARMPIGVPARNRDLYIVHPDGSDVPRGVPGELCVGGPSVALGYHRRPELTAEKFVDGLAGAAGRVYRTGDRVVLDDAGRIVYLDRIDRQIKHAGYRIELSEIELALQSCPGVTDAVVLHTADGNDSRLTGFCKAEPTADGGPADAGPDDTPTEAGLRERLATKLPRYMVPQRVLVLPEFPLTSHGKVDRKALAALADAPMGAGTTGAGTMGGASVGTEPAGDTPVGAAPAATAPEPSVDVLAVFREILAIPELTGADDFFAAGGQSLQAIAAVRKLRESGVELQVSDLYRYPTADGLGALVQPRPAAGAEPRRVRSPERPRRAVPAEQLRKIVSWAAADARRVAESFTGEPAAHSFDIGALARLHRASGTETGGFIQTVTGVDVEDLRDGIAATAVRHEALRARLAGDSFEIVGPDAFGDLSGLVAVQDARRIDRDQAAAVVGDLAHALQAEPFTDGLLWRCVVVRVSDDELRLAWAFHHGVFDGFSAGVLRDETVRAARGEELPTPPQFGAYLAALGRTPDWRAGLEGFDPAGWLAANRRLGQAASGDAGSGDAGSGDFGSGDAVAGQDPAGQDPRQDAAERYSFPLVNGENPLDAALAVVHARLARLSGTEQVAVGFVNSSRRWAGEDWSGCVGEFLDVVPVLLTGDGDQPAVADRLARAQRAGLHFVQALAGGAAEPGEDGPLGAEELQALRAVYRNDLGRLDLALVNFQGHIPAHEIPEDSPGGGPALAHTHINVWHDDDALHLEWISDARVPQEAGGPR</sequence>
<dbReference type="GO" id="GO:0031177">
    <property type="term" value="F:phosphopantetheine binding"/>
    <property type="evidence" value="ECO:0007669"/>
    <property type="project" value="InterPro"/>
</dbReference>
<evidence type="ECO:0000256" key="3">
    <source>
        <dbReference type="ARBA" id="ARBA00022553"/>
    </source>
</evidence>
<dbReference type="InterPro" id="IPR006162">
    <property type="entry name" value="Ppantetheine_attach_site"/>
</dbReference>
<feature type="domain" description="Carrier" evidence="7">
    <location>
        <begin position="5218"/>
        <end position="5292"/>
    </location>
</feature>
<accession>A0A3N4ZR84</accession>
<dbReference type="InterPro" id="IPR016035">
    <property type="entry name" value="Acyl_Trfase/lysoPLipase"/>
</dbReference>
<dbReference type="CDD" id="cd05930">
    <property type="entry name" value="A_NRPS"/>
    <property type="match status" value="3"/>
</dbReference>
<feature type="domain" description="Ketosynthase family 3 (KS3)" evidence="8">
    <location>
        <begin position="1147"/>
        <end position="1568"/>
    </location>
</feature>
<feature type="region of interest" description="Disordered" evidence="6">
    <location>
        <begin position="4218"/>
        <end position="4241"/>
    </location>
</feature>
<dbReference type="Gene3D" id="3.40.50.12780">
    <property type="entry name" value="N-terminal domain of ligase-like"/>
    <property type="match status" value="3"/>
</dbReference>
<keyword evidence="4" id="KW-0808">Transferase</keyword>
<feature type="compositionally biased region" description="Low complexity" evidence="6">
    <location>
        <begin position="4059"/>
        <end position="4070"/>
    </location>
</feature>
<dbReference type="InterPro" id="IPR018201">
    <property type="entry name" value="Ketoacyl_synth_AS"/>
</dbReference>
<dbReference type="RefSeq" id="WP_123815217.1">
    <property type="nucleotide sequence ID" value="NZ_RKQZ01000001.1"/>
</dbReference>
<dbReference type="Gene3D" id="1.10.1200.10">
    <property type="entry name" value="ACP-like"/>
    <property type="match status" value="5"/>
</dbReference>
<dbReference type="Pfam" id="PF02801">
    <property type="entry name" value="Ketoacyl-synt_C"/>
    <property type="match status" value="2"/>
</dbReference>
<evidence type="ECO:0000313" key="10">
    <source>
        <dbReference type="Proteomes" id="UP000280501"/>
    </source>
</evidence>
<dbReference type="GO" id="GO:0006633">
    <property type="term" value="P:fatty acid biosynthetic process"/>
    <property type="evidence" value="ECO:0007669"/>
    <property type="project" value="InterPro"/>
</dbReference>
<comment type="similarity">
    <text evidence="5">In the C-terminal section; belongs to the NRP synthetase family.</text>
</comment>
<dbReference type="PROSITE" id="PS52004">
    <property type="entry name" value="KS3_2"/>
    <property type="match status" value="2"/>
</dbReference>
<dbReference type="InterPro" id="IPR014043">
    <property type="entry name" value="Acyl_transferase_dom"/>
</dbReference>
<feature type="compositionally biased region" description="Low complexity" evidence="6">
    <location>
        <begin position="1128"/>
        <end position="1141"/>
    </location>
</feature>
<dbReference type="NCBIfam" id="TIGR01733">
    <property type="entry name" value="AA-adenyl-dom"/>
    <property type="match status" value="3"/>
</dbReference>
<feature type="region of interest" description="Disordered" evidence="6">
    <location>
        <begin position="5117"/>
        <end position="5140"/>
    </location>
</feature>
<feature type="region of interest" description="Disordered" evidence="6">
    <location>
        <begin position="5533"/>
        <end position="5566"/>
    </location>
</feature>
<dbReference type="GO" id="GO:0043041">
    <property type="term" value="P:amino acid activation for nonribosomal peptide biosynthetic process"/>
    <property type="evidence" value="ECO:0007669"/>
    <property type="project" value="TreeGrafter"/>
</dbReference>
<dbReference type="SUPFAM" id="SSF53901">
    <property type="entry name" value="Thiolase-like"/>
    <property type="match status" value="2"/>
</dbReference>
<feature type="region of interest" description="Disordered" evidence="6">
    <location>
        <begin position="1109"/>
        <end position="1141"/>
    </location>
</feature>
<dbReference type="InterPro" id="IPR020845">
    <property type="entry name" value="AMP-binding_CS"/>
</dbReference>
<dbReference type="PROSITE" id="PS50075">
    <property type="entry name" value="CARRIER"/>
    <property type="match status" value="5"/>
</dbReference>
<comment type="cofactor">
    <cofactor evidence="1">
        <name>pantetheine 4'-phosphate</name>
        <dbReference type="ChEBI" id="CHEBI:47942"/>
    </cofactor>
</comment>
<dbReference type="InterPro" id="IPR020806">
    <property type="entry name" value="PKS_PP-bd"/>
</dbReference>
<feature type="domain" description="Ketosynthase family 3 (KS3)" evidence="8">
    <location>
        <begin position="3359"/>
        <end position="3776"/>
    </location>
</feature>
<keyword evidence="10" id="KW-1185">Reference proteome</keyword>
<dbReference type="Pfam" id="PF00550">
    <property type="entry name" value="PP-binding"/>
    <property type="match status" value="5"/>
</dbReference>
<dbReference type="Gene3D" id="3.30.70.250">
    <property type="entry name" value="Malonyl-CoA ACP transacylase, ACP-binding"/>
    <property type="match status" value="1"/>
</dbReference>
<dbReference type="Gene3D" id="3.40.47.10">
    <property type="match status" value="2"/>
</dbReference>
<feature type="compositionally biased region" description="Low complexity" evidence="6">
    <location>
        <begin position="4218"/>
        <end position="4230"/>
    </location>
</feature>
<dbReference type="Pfam" id="PF00698">
    <property type="entry name" value="Acyl_transf_1"/>
    <property type="match status" value="1"/>
</dbReference>
<dbReference type="InterPro" id="IPR036736">
    <property type="entry name" value="ACP-like_sf"/>
</dbReference>
<dbReference type="Pfam" id="PF00501">
    <property type="entry name" value="AMP-binding"/>
    <property type="match status" value="3"/>
</dbReference>
<dbReference type="PROSITE" id="PS00012">
    <property type="entry name" value="PHOSPHOPANTETHEINE"/>
    <property type="match status" value="1"/>
</dbReference>
<dbReference type="Pfam" id="PF13193">
    <property type="entry name" value="AMP-binding_C"/>
    <property type="match status" value="2"/>
</dbReference>
<dbReference type="InterPro" id="IPR014031">
    <property type="entry name" value="Ketoacyl_synth_C"/>
</dbReference>
<dbReference type="Gene3D" id="3.40.366.10">
    <property type="entry name" value="Malonyl-Coenzyme A Acyl Carrier Protein, domain 2"/>
    <property type="match status" value="2"/>
</dbReference>
<feature type="compositionally biased region" description="Gly residues" evidence="6">
    <location>
        <begin position="5537"/>
        <end position="5548"/>
    </location>
</feature>
<dbReference type="GO" id="GO:0044550">
    <property type="term" value="P:secondary metabolite biosynthetic process"/>
    <property type="evidence" value="ECO:0007669"/>
    <property type="project" value="TreeGrafter"/>
</dbReference>
<dbReference type="GO" id="GO:0004315">
    <property type="term" value="F:3-oxoacyl-[acyl-carrier-protein] synthase activity"/>
    <property type="evidence" value="ECO:0007669"/>
    <property type="project" value="InterPro"/>
</dbReference>
<name>A0A3N4ZR84_9MICO</name>
<dbReference type="SUPFAM" id="SSF52151">
    <property type="entry name" value="FabD/lysophospholipase-like"/>
    <property type="match status" value="1"/>
</dbReference>
<dbReference type="CDD" id="cd19531">
    <property type="entry name" value="LCL_NRPS-like"/>
    <property type="match status" value="2"/>
</dbReference>
<evidence type="ECO:0000256" key="5">
    <source>
        <dbReference type="ARBA" id="ARBA00029443"/>
    </source>
</evidence>
<dbReference type="PROSITE" id="PS00455">
    <property type="entry name" value="AMP_BINDING"/>
    <property type="match status" value="1"/>
</dbReference>
<comment type="caution">
    <text evidence="9">The sequence shown here is derived from an EMBL/GenBank/DDBJ whole genome shotgun (WGS) entry which is preliminary data.</text>
</comment>
<dbReference type="InterPro" id="IPR025110">
    <property type="entry name" value="AMP-bd_C"/>
</dbReference>
<dbReference type="InterPro" id="IPR042099">
    <property type="entry name" value="ANL_N_sf"/>
</dbReference>
<dbReference type="SUPFAM" id="SSF52777">
    <property type="entry name" value="CoA-dependent acyltransferases"/>
    <property type="match status" value="8"/>
</dbReference>
<dbReference type="Pfam" id="PF00668">
    <property type="entry name" value="Condensation"/>
    <property type="match status" value="3"/>
</dbReference>
<feature type="compositionally biased region" description="Low complexity" evidence="6">
    <location>
        <begin position="2035"/>
        <end position="2061"/>
    </location>
</feature>
<dbReference type="InterPro" id="IPR020841">
    <property type="entry name" value="PKS_Beta-ketoAc_synthase_dom"/>
</dbReference>
<feature type="domain" description="Carrier" evidence="7">
    <location>
        <begin position="1031"/>
        <end position="1106"/>
    </location>
</feature>
<feature type="compositionally biased region" description="Basic and acidic residues" evidence="6">
    <location>
        <begin position="5297"/>
        <end position="5308"/>
    </location>
</feature>
<dbReference type="SUPFAM" id="SSF56801">
    <property type="entry name" value="Acetyl-CoA synthetase-like"/>
    <property type="match status" value="3"/>
</dbReference>
<feature type="region of interest" description="Disordered" evidence="6">
    <location>
        <begin position="5194"/>
        <end position="5218"/>
    </location>
</feature>
<dbReference type="Pfam" id="PF00109">
    <property type="entry name" value="ketoacyl-synt"/>
    <property type="match status" value="2"/>
</dbReference>
<evidence type="ECO:0000259" key="8">
    <source>
        <dbReference type="PROSITE" id="PS52004"/>
    </source>
</evidence>
<dbReference type="FunFam" id="3.30.300.30:FF:000015">
    <property type="entry name" value="Nonribosomal peptide synthase SidD"/>
    <property type="match status" value="3"/>
</dbReference>
<dbReference type="InterPro" id="IPR000873">
    <property type="entry name" value="AMP-dep_synth/lig_dom"/>
</dbReference>
<gene>
    <name evidence="9" type="ORF">EDD34_2933</name>
</gene>
<feature type="region of interest" description="Disordered" evidence="6">
    <location>
        <begin position="5287"/>
        <end position="5310"/>
    </location>
</feature>
<dbReference type="SMART" id="SM00823">
    <property type="entry name" value="PKS_PP"/>
    <property type="match status" value="5"/>
</dbReference>
<feature type="region of interest" description="Disordered" evidence="6">
    <location>
        <begin position="988"/>
        <end position="1035"/>
    </location>
</feature>
<reference evidence="9 10" key="1">
    <citation type="submission" date="2018-11" db="EMBL/GenBank/DDBJ databases">
        <title>Sequencing the genomes of 1000 actinobacteria strains.</title>
        <authorList>
            <person name="Klenk H.-P."/>
        </authorList>
    </citation>
    <scope>NUCLEOTIDE SEQUENCE [LARGE SCALE GENOMIC DNA]</scope>
    <source>
        <strain evidence="9 10">DSM 15700</strain>
    </source>
</reference>
<evidence type="ECO:0000256" key="6">
    <source>
        <dbReference type="SAM" id="MobiDB-lite"/>
    </source>
</evidence>
<feature type="region of interest" description="Disordered" evidence="6">
    <location>
        <begin position="2035"/>
        <end position="2067"/>
    </location>
</feature>
<evidence type="ECO:0000256" key="2">
    <source>
        <dbReference type="ARBA" id="ARBA00022450"/>
    </source>
</evidence>
<evidence type="ECO:0000256" key="4">
    <source>
        <dbReference type="ARBA" id="ARBA00022679"/>
    </source>
</evidence>
<dbReference type="GO" id="GO:0005737">
    <property type="term" value="C:cytoplasm"/>
    <property type="evidence" value="ECO:0007669"/>
    <property type="project" value="TreeGrafter"/>
</dbReference>
<dbReference type="Pfam" id="PF16197">
    <property type="entry name" value="KAsynt_C_assoc"/>
    <property type="match status" value="2"/>
</dbReference>
<dbReference type="PANTHER" id="PTHR45527:SF1">
    <property type="entry name" value="FATTY ACID SYNTHASE"/>
    <property type="match status" value="1"/>
</dbReference>
<feature type="domain" description="Carrier" evidence="7">
    <location>
        <begin position="2069"/>
        <end position="2144"/>
    </location>
</feature>
<keyword evidence="2" id="KW-0596">Phosphopantetheine</keyword>
<dbReference type="InterPro" id="IPR010071">
    <property type="entry name" value="AA_adenyl_dom"/>
</dbReference>
<organism evidence="9 10">
    <name type="scientific">Myceligenerans xiligouense</name>
    <dbReference type="NCBI Taxonomy" id="253184"/>
    <lineage>
        <taxon>Bacteria</taxon>
        <taxon>Bacillati</taxon>
        <taxon>Actinomycetota</taxon>
        <taxon>Actinomycetes</taxon>
        <taxon>Micrococcales</taxon>
        <taxon>Promicromonosporaceae</taxon>
        <taxon>Myceligenerans</taxon>
    </lineage>
</organism>
<feature type="region of interest" description="Disordered" evidence="6">
    <location>
        <begin position="2146"/>
        <end position="2168"/>
    </location>
</feature>
<feature type="domain" description="Carrier" evidence="7">
    <location>
        <begin position="3180"/>
        <end position="3254"/>
    </location>
</feature>
<dbReference type="InterPro" id="IPR009081">
    <property type="entry name" value="PP-bd_ACP"/>
</dbReference>
<protein>
    <submittedName>
        <fullName evidence="9">Amino acid adenylation domain-containing protein</fullName>
    </submittedName>
</protein>
<dbReference type="Gene3D" id="3.30.559.30">
    <property type="entry name" value="Nonribosomal peptide synthetase, condensation domain"/>
    <property type="match status" value="4"/>
</dbReference>
<feature type="region of interest" description="Disordered" evidence="6">
    <location>
        <begin position="4046"/>
        <end position="4070"/>
    </location>
</feature>
<dbReference type="InterPro" id="IPR045851">
    <property type="entry name" value="AMP-bd_C_sf"/>
</dbReference>
<dbReference type="SMART" id="SM00825">
    <property type="entry name" value="PKS_KS"/>
    <property type="match status" value="2"/>
</dbReference>
<dbReference type="OrthoDB" id="2472181at2"/>
<dbReference type="Gene3D" id="3.30.300.30">
    <property type="match status" value="3"/>
</dbReference>
<evidence type="ECO:0000256" key="1">
    <source>
        <dbReference type="ARBA" id="ARBA00001957"/>
    </source>
</evidence>
<dbReference type="EMBL" id="RKQZ01000001">
    <property type="protein sequence ID" value="RPF22281.1"/>
    <property type="molecule type" value="Genomic_DNA"/>
</dbReference>
<feature type="domain" description="Carrier" evidence="7">
    <location>
        <begin position="4111"/>
        <end position="4185"/>
    </location>
</feature>
<dbReference type="SMART" id="SM00827">
    <property type="entry name" value="PKS_AT"/>
    <property type="match status" value="1"/>
</dbReference>
<dbReference type="CDD" id="cd00833">
    <property type="entry name" value="PKS"/>
    <property type="match status" value="2"/>
</dbReference>
<proteinExistence type="inferred from homology"/>
<dbReference type="InterPro" id="IPR032821">
    <property type="entry name" value="PKS_assoc"/>
</dbReference>
<dbReference type="InterPro" id="IPR016039">
    <property type="entry name" value="Thiolase-like"/>
</dbReference>
<feature type="compositionally biased region" description="Low complexity" evidence="6">
    <location>
        <begin position="993"/>
        <end position="1010"/>
    </location>
</feature>
<feature type="compositionally biased region" description="Low complexity" evidence="6">
    <location>
        <begin position="5206"/>
        <end position="5218"/>
    </location>
</feature>
<feature type="region of interest" description="Disordered" evidence="6">
    <location>
        <begin position="3251"/>
        <end position="3270"/>
    </location>
</feature>
<dbReference type="InterPro" id="IPR014030">
    <property type="entry name" value="Ketoacyl_synth_N"/>
</dbReference>
<dbReference type="InterPro" id="IPR001242">
    <property type="entry name" value="Condensation_dom"/>
</dbReference>
<dbReference type="Gene3D" id="3.30.70.3290">
    <property type="match status" value="3"/>
</dbReference>
<dbReference type="PANTHER" id="PTHR45527">
    <property type="entry name" value="NONRIBOSOMAL PEPTIDE SYNTHETASE"/>
    <property type="match status" value="1"/>
</dbReference>
<evidence type="ECO:0000313" key="9">
    <source>
        <dbReference type="EMBL" id="RPF22281.1"/>
    </source>
</evidence>
<dbReference type="SUPFAM" id="SSF47336">
    <property type="entry name" value="ACP-like"/>
    <property type="match status" value="5"/>
</dbReference>
<dbReference type="InterPro" id="IPR023213">
    <property type="entry name" value="CAT-like_dom_sf"/>
</dbReference>
<dbReference type="Gene3D" id="3.30.559.10">
    <property type="entry name" value="Chloramphenicol acetyltransferase-like domain"/>
    <property type="match status" value="4"/>
</dbReference>
<dbReference type="Proteomes" id="UP000280501">
    <property type="component" value="Unassembled WGS sequence"/>
</dbReference>
<keyword evidence="3" id="KW-0597">Phosphoprotein</keyword>